<evidence type="ECO:0000313" key="2">
    <source>
        <dbReference type="EMBL" id="QCQ21724.1"/>
    </source>
</evidence>
<keyword evidence="3" id="KW-1185">Reference proteome</keyword>
<dbReference type="InterPro" id="IPR050194">
    <property type="entry name" value="Glycosyltransferase_grp1"/>
</dbReference>
<dbReference type="RefSeq" id="WP_137423693.1">
    <property type="nucleotide sequence ID" value="NZ_CP040098.1"/>
</dbReference>
<dbReference type="Proteomes" id="UP000298602">
    <property type="component" value="Chromosome"/>
</dbReference>
<protein>
    <submittedName>
        <fullName evidence="2">Glycosyltransferase family 1 protein</fullName>
    </submittedName>
</protein>
<reference evidence="2 3" key="2">
    <citation type="submission" date="2019-05" db="EMBL/GenBank/DDBJ databases">
        <authorList>
            <person name="Suflita J.M."/>
            <person name="Marks C.R."/>
        </authorList>
    </citation>
    <scope>NUCLEOTIDE SEQUENCE [LARGE SCALE GENOMIC DNA]</scope>
    <source>
        <strain evidence="2 3">ALDC</strain>
    </source>
</reference>
<dbReference type="Pfam" id="PF13439">
    <property type="entry name" value="Glyco_transf_4"/>
    <property type="match status" value="1"/>
</dbReference>
<accession>A0A4P8L1Z2</accession>
<evidence type="ECO:0000259" key="1">
    <source>
        <dbReference type="Pfam" id="PF13439"/>
    </source>
</evidence>
<dbReference type="PANTHER" id="PTHR45947">
    <property type="entry name" value="SULFOQUINOVOSYL TRANSFERASE SQD2"/>
    <property type="match status" value="1"/>
</dbReference>
<organism evidence="2 3">
    <name type="scientific">Desulfoglaeba alkanexedens ALDC</name>
    <dbReference type="NCBI Taxonomy" id="980445"/>
    <lineage>
        <taxon>Bacteria</taxon>
        <taxon>Pseudomonadati</taxon>
        <taxon>Thermodesulfobacteriota</taxon>
        <taxon>Syntrophobacteria</taxon>
        <taxon>Syntrophobacterales</taxon>
        <taxon>Syntrophobacteraceae</taxon>
        <taxon>Desulfoglaeba</taxon>
    </lineage>
</organism>
<dbReference type="PANTHER" id="PTHR45947:SF3">
    <property type="entry name" value="SULFOQUINOVOSYL TRANSFERASE SQD2"/>
    <property type="match status" value="1"/>
</dbReference>
<feature type="domain" description="Glycosyltransferase subfamily 4-like N-terminal" evidence="1">
    <location>
        <begin position="15"/>
        <end position="166"/>
    </location>
</feature>
<dbReference type="AlphaFoldDB" id="A0A4P8L1Z2"/>
<sequence>MNIAIATDAWHPQISGVVTKLVHTAAALEALGHGVRLIHPNLFRTFPCPTYPQIRLALNPWKEVSRLLDRATPDAIHIATEGPIGLAARSYCKTRKLPFTTWYTTRFPEYVAMRFPIPAEWTYAGLRWFHSAATRVLVATEALKRELAERGFARVVVVPPGVDTERFHPRVKTFPDHFRPVLLYVGRVAIEKSIDDFLNLEVPGTKVVVGDGPDLNRLRRAFPNAIFLGPRTGEELARIYAEADVFVFPSRTDTFGLVLLEAIASGVPVAAYPVRGPLDVIRPGVTGVLDEDLARAVREALALDPQRCRTEALRWTWENSARAFLEHLEPLHRNPS</sequence>
<keyword evidence="2" id="KW-0808">Transferase</keyword>
<name>A0A4P8L1Z2_9BACT</name>
<evidence type="ECO:0000313" key="3">
    <source>
        <dbReference type="Proteomes" id="UP000298602"/>
    </source>
</evidence>
<dbReference type="CDD" id="cd03814">
    <property type="entry name" value="GT4-like"/>
    <property type="match status" value="1"/>
</dbReference>
<dbReference type="EMBL" id="CP040098">
    <property type="protein sequence ID" value="QCQ21724.1"/>
    <property type="molecule type" value="Genomic_DNA"/>
</dbReference>
<dbReference type="SUPFAM" id="SSF53756">
    <property type="entry name" value="UDP-Glycosyltransferase/glycogen phosphorylase"/>
    <property type="match status" value="1"/>
</dbReference>
<gene>
    <name evidence="2" type="ORF">FDQ92_05740</name>
</gene>
<dbReference type="GO" id="GO:0016757">
    <property type="term" value="F:glycosyltransferase activity"/>
    <property type="evidence" value="ECO:0007669"/>
    <property type="project" value="UniProtKB-ARBA"/>
</dbReference>
<dbReference type="KEGG" id="dax:FDQ92_05740"/>
<dbReference type="OrthoDB" id="9802525at2"/>
<dbReference type="InterPro" id="IPR028098">
    <property type="entry name" value="Glyco_trans_4-like_N"/>
</dbReference>
<dbReference type="Gene3D" id="3.40.50.2000">
    <property type="entry name" value="Glycogen Phosphorylase B"/>
    <property type="match status" value="2"/>
</dbReference>
<dbReference type="Pfam" id="PF13692">
    <property type="entry name" value="Glyco_trans_1_4"/>
    <property type="match status" value="1"/>
</dbReference>
<reference evidence="2 3" key="1">
    <citation type="submission" date="2019-05" db="EMBL/GenBank/DDBJ databases">
        <title>The Complete Genome Sequence of the n-alkane-degrading Desulfoglaeba alkanexedens ALDC reveals multiple alkylsuccinate synthase gene clusters.</title>
        <authorList>
            <person name="Callaghan A.V."/>
            <person name="Davidova I.A."/>
            <person name="Duncan K.E."/>
            <person name="Morris B."/>
            <person name="McInerney M.J."/>
        </authorList>
    </citation>
    <scope>NUCLEOTIDE SEQUENCE [LARGE SCALE GENOMIC DNA]</scope>
    <source>
        <strain evidence="2 3">ALDC</strain>
    </source>
</reference>
<proteinExistence type="predicted"/>